<dbReference type="Gene3D" id="3.30.420.10">
    <property type="entry name" value="Ribonuclease H-like superfamily/Ribonuclease H"/>
    <property type="match status" value="1"/>
</dbReference>
<dbReference type="PANTHER" id="PTHR46068:SF1">
    <property type="entry name" value="TRANSPOSASE IS30-LIKE HTH DOMAIN-CONTAINING PROTEIN"/>
    <property type="match status" value="1"/>
</dbReference>
<dbReference type="EMBL" id="CAJNYD010000157">
    <property type="protein sequence ID" value="CAF3224712.1"/>
    <property type="molecule type" value="Genomic_DNA"/>
</dbReference>
<organism evidence="2 6">
    <name type="scientific">Rotaria socialis</name>
    <dbReference type="NCBI Taxonomy" id="392032"/>
    <lineage>
        <taxon>Eukaryota</taxon>
        <taxon>Metazoa</taxon>
        <taxon>Spiralia</taxon>
        <taxon>Gnathifera</taxon>
        <taxon>Rotifera</taxon>
        <taxon>Eurotatoria</taxon>
        <taxon>Bdelloidea</taxon>
        <taxon>Philodinida</taxon>
        <taxon>Philodinidae</taxon>
        <taxon>Rotaria</taxon>
    </lineage>
</organism>
<dbReference type="EMBL" id="CAJNXB010005675">
    <property type="protein sequence ID" value="CAF3440545.1"/>
    <property type="molecule type" value="Genomic_DNA"/>
</dbReference>
<dbReference type="InterPro" id="IPR036397">
    <property type="entry name" value="RNaseH_sf"/>
</dbReference>
<dbReference type="OrthoDB" id="10006939at2759"/>
<accession>A0A818DEY6</accession>
<dbReference type="Proteomes" id="UP000663862">
    <property type="component" value="Unassembled WGS sequence"/>
</dbReference>
<dbReference type="GO" id="GO:0003676">
    <property type="term" value="F:nucleic acid binding"/>
    <property type="evidence" value="ECO:0007669"/>
    <property type="project" value="InterPro"/>
</dbReference>
<dbReference type="EMBL" id="CAJOBP010007253">
    <property type="protein sequence ID" value="CAF4510601.1"/>
    <property type="molecule type" value="Genomic_DNA"/>
</dbReference>
<dbReference type="EMBL" id="CAJOBQ010001334">
    <property type="protein sequence ID" value="CAF4478188.1"/>
    <property type="molecule type" value="Genomic_DNA"/>
</dbReference>
<reference evidence="2" key="1">
    <citation type="submission" date="2021-02" db="EMBL/GenBank/DDBJ databases">
        <authorList>
            <person name="Nowell W R."/>
        </authorList>
    </citation>
    <scope>NUCLEOTIDE SEQUENCE</scope>
</reference>
<evidence type="ECO:0000313" key="3">
    <source>
        <dbReference type="EMBL" id="CAF4354663.1"/>
    </source>
</evidence>
<dbReference type="Proteomes" id="UP000663833">
    <property type="component" value="Unassembled WGS sequence"/>
</dbReference>
<dbReference type="Proteomes" id="UP000663825">
    <property type="component" value="Unassembled WGS sequence"/>
</dbReference>
<evidence type="ECO:0008006" key="8">
    <source>
        <dbReference type="Google" id="ProtNLM"/>
    </source>
</evidence>
<dbReference type="EMBL" id="CAJOBO010001234">
    <property type="protein sequence ID" value="CAF4354663.1"/>
    <property type="molecule type" value="Genomic_DNA"/>
</dbReference>
<evidence type="ECO:0000313" key="6">
    <source>
        <dbReference type="Proteomes" id="UP000663825"/>
    </source>
</evidence>
<dbReference type="Proteomes" id="UP000663873">
    <property type="component" value="Unassembled WGS sequence"/>
</dbReference>
<dbReference type="AlphaFoldDB" id="A0A818DEY6"/>
<dbReference type="PANTHER" id="PTHR46068">
    <property type="entry name" value="PROTEIN CBG27172"/>
    <property type="match status" value="1"/>
</dbReference>
<evidence type="ECO:0000313" key="4">
    <source>
        <dbReference type="EMBL" id="CAF4478188.1"/>
    </source>
</evidence>
<dbReference type="Proteomes" id="UP000663851">
    <property type="component" value="Unassembled WGS sequence"/>
</dbReference>
<gene>
    <name evidence="3" type="ORF">HFQ381_LOCUS16978</name>
    <name evidence="1" type="ORF">LUA448_LOCUS3436</name>
    <name evidence="2" type="ORF">TIS948_LOCUS31153</name>
    <name evidence="4" type="ORF">TSG867_LOCUS19241</name>
    <name evidence="5" type="ORF">UJA718_LOCUS26965</name>
</gene>
<evidence type="ECO:0000313" key="7">
    <source>
        <dbReference type="Proteomes" id="UP000663873"/>
    </source>
</evidence>
<proteinExistence type="predicted"/>
<evidence type="ECO:0000313" key="2">
    <source>
        <dbReference type="EMBL" id="CAF3440545.1"/>
    </source>
</evidence>
<evidence type="ECO:0000313" key="1">
    <source>
        <dbReference type="EMBL" id="CAF3224712.1"/>
    </source>
</evidence>
<comment type="caution">
    <text evidence="2">The sequence shown here is derived from an EMBL/GenBank/DDBJ whole genome shotgun (WGS) entry which is preliminary data.</text>
</comment>
<evidence type="ECO:0000313" key="5">
    <source>
        <dbReference type="EMBL" id="CAF4510601.1"/>
    </source>
</evidence>
<name>A0A818DEY6_9BILA</name>
<keyword evidence="7" id="KW-1185">Reference proteome</keyword>
<sequence length="169" mass="19268">MVWLGVCSEGVTPLVILDTGTVNHQRYIDEVLPVALKYGNNVFGDDLTFQQDGAKPHTHKLSQKWCNDHFPGVIDKDHWPPNSPYLNPLDCSIWDKFVHKVNWNKAQSKKKLIAELKRAVKRIRKEVVLKSCKSWTNPGHSILAPGFRSGFDRNPIKSGNYRREPIGIL</sequence>
<protein>
    <recommendedName>
        <fullName evidence="8">Transposase</fullName>
    </recommendedName>
</protein>